<organism evidence="2 3">
    <name type="scientific">Artemisia annua</name>
    <name type="common">Sweet wormwood</name>
    <dbReference type="NCBI Taxonomy" id="35608"/>
    <lineage>
        <taxon>Eukaryota</taxon>
        <taxon>Viridiplantae</taxon>
        <taxon>Streptophyta</taxon>
        <taxon>Embryophyta</taxon>
        <taxon>Tracheophyta</taxon>
        <taxon>Spermatophyta</taxon>
        <taxon>Magnoliopsida</taxon>
        <taxon>eudicotyledons</taxon>
        <taxon>Gunneridae</taxon>
        <taxon>Pentapetalae</taxon>
        <taxon>asterids</taxon>
        <taxon>campanulids</taxon>
        <taxon>Asterales</taxon>
        <taxon>Asteraceae</taxon>
        <taxon>Asteroideae</taxon>
        <taxon>Anthemideae</taxon>
        <taxon>Artemisiinae</taxon>
        <taxon>Artemisia</taxon>
    </lineage>
</organism>
<protein>
    <submittedName>
        <fullName evidence="2">Uncharacterized protein</fullName>
    </submittedName>
</protein>
<dbReference type="EMBL" id="PKPP01007601">
    <property type="protein sequence ID" value="PWA52948.1"/>
    <property type="molecule type" value="Genomic_DNA"/>
</dbReference>
<feature type="compositionally biased region" description="Low complexity" evidence="1">
    <location>
        <begin position="43"/>
        <end position="52"/>
    </location>
</feature>
<dbReference type="Proteomes" id="UP000245207">
    <property type="component" value="Unassembled WGS sequence"/>
</dbReference>
<evidence type="ECO:0000256" key="1">
    <source>
        <dbReference type="SAM" id="MobiDB-lite"/>
    </source>
</evidence>
<evidence type="ECO:0000313" key="3">
    <source>
        <dbReference type="Proteomes" id="UP000245207"/>
    </source>
</evidence>
<feature type="compositionally biased region" description="Polar residues" evidence="1">
    <location>
        <begin position="29"/>
        <end position="39"/>
    </location>
</feature>
<comment type="caution">
    <text evidence="2">The sequence shown here is derived from an EMBL/GenBank/DDBJ whole genome shotgun (WGS) entry which is preliminary data.</text>
</comment>
<proteinExistence type="predicted"/>
<sequence length="120" mass="12827">MSVDELIAWAEEEAARNKVVDDDLGNGHSGSVSPYQGSGTLDKGSGTLNKGNGSLGKGKVTVDKGKAIMLHEGQKGHTQKDARKRNVGIVINDNVNPSVNDFNDSDSDIDLQEMFEVVQE</sequence>
<name>A0A2U1LVD3_ARTAN</name>
<accession>A0A2U1LVD3</accession>
<reference evidence="2 3" key="1">
    <citation type="journal article" date="2018" name="Mol. Plant">
        <title>The genome of Artemisia annua provides insight into the evolution of Asteraceae family and artemisinin biosynthesis.</title>
        <authorList>
            <person name="Shen Q."/>
            <person name="Zhang L."/>
            <person name="Liao Z."/>
            <person name="Wang S."/>
            <person name="Yan T."/>
            <person name="Shi P."/>
            <person name="Liu M."/>
            <person name="Fu X."/>
            <person name="Pan Q."/>
            <person name="Wang Y."/>
            <person name="Lv Z."/>
            <person name="Lu X."/>
            <person name="Zhang F."/>
            <person name="Jiang W."/>
            <person name="Ma Y."/>
            <person name="Chen M."/>
            <person name="Hao X."/>
            <person name="Li L."/>
            <person name="Tang Y."/>
            <person name="Lv G."/>
            <person name="Zhou Y."/>
            <person name="Sun X."/>
            <person name="Brodelius P.E."/>
            <person name="Rose J.K.C."/>
            <person name="Tang K."/>
        </authorList>
    </citation>
    <scope>NUCLEOTIDE SEQUENCE [LARGE SCALE GENOMIC DNA]</scope>
    <source>
        <strain evidence="3">cv. Huhao1</strain>
        <tissue evidence="2">Leaf</tissue>
    </source>
</reference>
<gene>
    <name evidence="2" type="ORF">CTI12_AA449800</name>
</gene>
<feature type="region of interest" description="Disordered" evidence="1">
    <location>
        <begin position="18"/>
        <end position="59"/>
    </location>
</feature>
<dbReference type="AlphaFoldDB" id="A0A2U1LVD3"/>
<keyword evidence="3" id="KW-1185">Reference proteome</keyword>
<evidence type="ECO:0000313" key="2">
    <source>
        <dbReference type="EMBL" id="PWA52948.1"/>
    </source>
</evidence>